<reference evidence="2 3" key="1">
    <citation type="submission" date="2016-03" db="EMBL/GenBank/DDBJ databases">
        <authorList>
            <consortium name="Pathogen Informatics"/>
        </authorList>
    </citation>
    <scope>NUCLEOTIDE SEQUENCE [LARGE SCALE GENOMIC DNA]</scope>
    <source>
        <strain evidence="2 3">NCTC13364</strain>
    </source>
</reference>
<dbReference type="SUPFAM" id="SSF143120">
    <property type="entry name" value="YefM-like"/>
    <property type="match status" value="1"/>
</dbReference>
<sequence>MEEVVSSADANRDFSRILRAVRAGTSYVVTSYGCPVARILPFDTDEKNLPGARTALISRLDDQPVIDIGGWRSEDLYGGKP</sequence>
<evidence type="ECO:0000313" key="3">
    <source>
        <dbReference type="Proteomes" id="UP000077037"/>
    </source>
</evidence>
<dbReference type="NCBIfam" id="TIGR01552">
    <property type="entry name" value="phd_fam"/>
    <property type="match status" value="1"/>
</dbReference>
<organism evidence="2 3">
    <name type="scientific">Bordetella ansorpii</name>
    <dbReference type="NCBI Taxonomy" id="288768"/>
    <lineage>
        <taxon>Bacteria</taxon>
        <taxon>Pseudomonadati</taxon>
        <taxon>Pseudomonadota</taxon>
        <taxon>Betaproteobacteria</taxon>
        <taxon>Burkholderiales</taxon>
        <taxon>Alcaligenaceae</taxon>
        <taxon>Bordetella</taxon>
    </lineage>
</organism>
<dbReference type="RefSeq" id="WP_082887361.1">
    <property type="nucleotide sequence ID" value="NZ_FKBS01000025.1"/>
</dbReference>
<dbReference type="OrthoDB" id="9800503at2"/>
<proteinExistence type="inferred from homology"/>
<dbReference type="Proteomes" id="UP000077037">
    <property type="component" value="Unassembled WGS sequence"/>
</dbReference>
<gene>
    <name evidence="2" type="ORF">SAMEA1982600_03762</name>
</gene>
<comment type="similarity">
    <text evidence="1">Belongs to the phD/YefM antitoxin family.</text>
</comment>
<dbReference type="AlphaFoldDB" id="A0A157QMF2"/>
<accession>A0A157QMF2</accession>
<dbReference type="EMBL" id="FKBS01000025">
    <property type="protein sequence ID" value="SAI47083.1"/>
    <property type="molecule type" value="Genomic_DNA"/>
</dbReference>
<evidence type="ECO:0000256" key="1">
    <source>
        <dbReference type="ARBA" id="ARBA00009981"/>
    </source>
</evidence>
<dbReference type="InterPro" id="IPR036165">
    <property type="entry name" value="YefM-like_sf"/>
</dbReference>
<name>A0A157QMF2_9BORD</name>
<protein>
    <submittedName>
        <fullName evidence="2">Antitoxin of toxin-antitoxin stability system</fullName>
    </submittedName>
</protein>
<evidence type="ECO:0000313" key="2">
    <source>
        <dbReference type="EMBL" id="SAI47083.1"/>
    </source>
</evidence>